<dbReference type="CDD" id="cd13183">
    <property type="entry name" value="FERM_C_FRMPD1_FRMPD3_FRMPD4"/>
    <property type="match status" value="1"/>
</dbReference>
<dbReference type="Gene3D" id="3.10.20.90">
    <property type="entry name" value="Phosphatidylinositol 3-kinase Catalytic Subunit, Chain A, domain 1"/>
    <property type="match status" value="1"/>
</dbReference>
<reference evidence="5" key="1">
    <citation type="submission" date="2018-05" db="EMBL/GenBank/DDBJ databases">
        <authorList>
            <person name="Datahose"/>
        </authorList>
    </citation>
    <scope>NUCLEOTIDE SEQUENCE</scope>
</reference>
<dbReference type="FunFam" id="2.30.29.30:FF:000066">
    <property type="entry name" value="FERM and PDZ domain-containing protein 4"/>
    <property type="match status" value="1"/>
</dbReference>
<dbReference type="PANTHER" id="PTHR46221">
    <property type="entry name" value="FERM AND PDZ DOMAIN-CONTAINING PROTEIN FAMILY MEMBER"/>
    <property type="match status" value="1"/>
</dbReference>
<feature type="compositionally biased region" description="Low complexity" evidence="1">
    <location>
        <begin position="690"/>
        <end position="704"/>
    </location>
</feature>
<feature type="compositionally biased region" description="Basic and acidic residues" evidence="1">
    <location>
        <begin position="1142"/>
        <end position="1177"/>
    </location>
</feature>
<reference evidence="5" key="3">
    <citation type="submission" date="2025-09" db="UniProtKB">
        <authorList>
            <consortium name="Ensembl"/>
        </authorList>
    </citation>
    <scope>IDENTIFICATION</scope>
</reference>
<feature type="compositionally biased region" description="Polar residues" evidence="1">
    <location>
        <begin position="1055"/>
        <end position="1070"/>
    </location>
</feature>
<dbReference type="InterPro" id="IPR000159">
    <property type="entry name" value="RA_dom"/>
</dbReference>
<evidence type="ECO:0000313" key="5">
    <source>
        <dbReference type="Ensembl" id="ENSACLP00000017260.1"/>
    </source>
</evidence>
<feature type="compositionally biased region" description="Polar residues" evidence="1">
    <location>
        <begin position="1531"/>
        <end position="1545"/>
    </location>
</feature>
<dbReference type="GO" id="GO:0007165">
    <property type="term" value="P:signal transduction"/>
    <property type="evidence" value="ECO:0007669"/>
    <property type="project" value="InterPro"/>
</dbReference>
<dbReference type="OMA" id="WFSGCER"/>
<dbReference type="InterPro" id="IPR041779">
    <property type="entry name" value="FRMPD1/3/4_FERM_C"/>
</dbReference>
<feature type="region of interest" description="Disordered" evidence="1">
    <location>
        <begin position="882"/>
        <end position="923"/>
    </location>
</feature>
<dbReference type="SUPFAM" id="SSF50156">
    <property type="entry name" value="PDZ domain-like"/>
    <property type="match status" value="1"/>
</dbReference>
<evidence type="ECO:0000259" key="4">
    <source>
        <dbReference type="PROSITE" id="PS50200"/>
    </source>
</evidence>
<dbReference type="GeneTree" id="ENSGT00950000183035"/>
<feature type="region of interest" description="Disordered" evidence="1">
    <location>
        <begin position="1267"/>
        <end position="1303"/>
    </location>
</feature>
<dbReference type="PROSITE" id="PS50200">
    <property type="entry name" value="RA"/>
    <property type="match status" value="1"/>
</dbReference>
<feature type="compositionally biased region" description="Basic and acidic residues" evidence="1">
    <location>
        <begin position="29"/>
        <end position="49"/>
    </location>
</feature>
<feature type="region of interest" description="Disordered" evidence="1">
    <location>
        <begin position="969"/>
        <end position="1218"/>
    </location>
</feature>
<feature type="compositionally biased region" description="Basic and acidic residues" evidence="1">
    <location>
        <begin position="970"/>
        <end position="990"/>
    </location>
</feature>
<dbReference type="Gene3D" id="1.20.80.10">
    <property type="match status" value="1"/>
</dbReference>
<feature type="compositionally biased region" description="Acidic residues" evidence="1">
    <location>
        <begin position="894"/>
        <end position="905"/>
    </location>
</feature>
<dbReference type="SMART" id="SM00295">
    <property type="entry name" value="B41"/>
    <property type="match status" value="1"/>
</dbReference>
<evidence type="ECO:0008006" key="7">
    <source>
        <dbReference type="Google" id="ProtNLM"/>
    </source>
</evidence>
<dbReference type="Pfam" id="PF00373">
    <property type="entry name" value="FERM_M"/>
    <property type="match status" value="1"/>
</dbReference>
<gene>
    <name evidence="5" type="primary">FRMPD1</name>
</gene>
<feature type="region of interest" description="Disordered" evidence="1">
    <location>
        <begin position="1572"/>
        <end position="1593"/>
    </location>
</feature>
<feature type="compositionally biased region" description="Basic and acidic residues" evidence="1">
    <location>
        <begin position="1198"/>
        <end position="1211"/>
    </location>
</feature>
<feature type="compositionally biased region" description="Basic and acidic residues" evidence="1">
    <location>
        <begin position="630"/>
        <end position="656"/>
    </location>
</feature>
<organism evidence="5 6">
    <name type="scientific">Astatotilapia calliptera</name>
    <name type="common">Eastern happy</name>
    <name type="synonym">Chromis callipterus</name>
    <dbReference type="NCBI Taxonomy" id="8154"/>
    <lineage>
        <taxon>Eukaryota</taxon>
        <taxon>Metazoa</taxon>
        <taxon>Chordata</taxon>
        <taxon>Craniata</taxon>
        <taxon>Vertebrata</taxon>
        <taxon>Euteleostomi</taxon>
        <taxon>Actinopterygii</taxon>
        <taxon>Neopterygii</taxon>
        <taxon>Teleostei</taxon>
        <taxon>Neoteleostei</taxon>
        <taxon>Acanthomorphata</taxon>
        <taxon>Ovalentaria</taxon>
        <taxon>Cichlomorphae</taxon>
        <taxon>Cichliformes</taxon>
        <taxon>Cichlidae</taxon>
        <taxon>African cichlids</taxon>
        <taxon>Pseudocrenilabrinae</taxon>
        <taxon>Haplochromini</taxon>
        <taxon>Astatotilapia</taxon>
    </lineage>
</organism>
<feature type="domain" description="PDZ" evidence="3">
    <location>
        <begin position="65"/>
        <end position="143"/>
    </location>
</feature>
<dbReference type="SMART" id="SM00228">
    <property type="entry name" value="PDZ"/>
    <property type="match status" value="1"/>
</dbReference>
<dbReference type="PROSITE" id="PS50057">
    <property type="entry name" value="FERM_3"/>
    <property type="match status" value="1"/>
</dbReference>
<dbReference type="PROSITE" id="PS50106">
    <property type="entry name" value="PDZ"/>
    <property type="match status" value="1"/>
</dbReference>
<dbReference type="Gene3D" id="2.30.42.10">
    <property type="match status" value="1"/>
</dbReference>
<feature type="region of interest" description="Disordered" evidence="1">
    <location>
        <begin position="29"/>
        <end position="58"/>
    </location>
</feature>
<dbReference type="Ensembl" id="ENSACLT00000017677.2">
    <property type="protein sequence ID" value="ENSACLP00000017260.1"/>
    <property type="gene ID" value="ENSACLG00000011751.2"/>
</dbReference>
<feature type="region of interest" description="Disordered" evidence="1">
    <location>
        <begin position="1888"/>
        <end position="1919"/>
    </location>
</feature>
<feature type="region of interest" description="Disordered" evidence="1">
    <location>
        <begin position="1"/>
        <end position="20"/>
    </location>
</feature>
<feature type="compositionally biased region" description="Acidic residues" evidence="1">
    <location>
        <begin position="530"/>
        <end position="539"/>
    </location>
</feature>
<dbReference type="InterPro" id="IPR029071">
    <property type="entry name" value="Ubiquitin-like_domsf"/>
</dbReference>
<proteinExistence type="predicted"/>
<dbReference type="InterPro" id="IPR014352">
    <property type="entry name" value="FERM/acyl-CoA-bd_prot_sf"/>
</dbReference>
<feature type="domain" description="FERM" evidence="2">
    <location>
        <begin position="188"/>
        <end position="502"/>
    </location>
</feature>
<sequence length="2085" mass="229492">MEVQDRSRSPSRRTSRVEQVVGRWLRRSRDLGSRSHSLSRDRAAAEGKTAESSSSDQRNYPFRFNIQIQRDPNLNSHGLTLSSQNPILVEEVTSGGPADGRLVPGDQLVKINNVSVDDLTPEQATEIIRECPDTLTMTVLRTMLGPKSSFITPEKRAKLRSNPVKVHFAEEVEVNGHTQGNSLLFLPNVLKVYLENGQTKAFKFEPSTTVKDIVMTLKEKLSLSRIEHFSLVLEQQHSISKLLLLHDEERIQQVVQKKEAHDYRCLFRVCFMPKNLQMLLQQDPAAFEYLYLQGVNDVLQERFAVEMRCNTALRLAALHIMERLASCGQSPKTNLKMITKTWGIENFVSSTLLRNMREKDLRKAIGYHIKKSQSLYDPKQKGLSVDQTRINYLEELSELKSFGGKSFGATMMLQDRESMVTLLVGARHGVSQIVNHKLSILSTLTEFTSITRIELLPESEKVSLVKIYLQDIKPITLLLESAAAKDMSCLIAGYCRVFVDPDLNVFPWIDDSKKHRISAEEGYVSRCGSDSDESSDLDMEPLVNLVSDKKPRLRIRSSSDPDGRNRKDSRRNKDESEKGEKPGEDKRLKDEKGSDTKREKFQLDKNDENESSEHRKEVKRVQDCGQIEIHVTDNDSGRHARQEGEMGCDEDVRAAEEEPSVSDSCHTDSHVLTSASSDTLDGLEEDDLMSCSSSSIHPSAASQSHTSVHSSFHLHPYSHGHVQPHLLAPPPAHSHPLIHLTTPDRGGGGACRRSGDGADPQLTSPVSTSSQSLADAQRSSGNLCTDDSSLCFAELSRLVDFLPSPPEASEEDDDEEELRRRRNALKETDGGREGGSVSKEGGFKEYSSSPSPSSNTDFVFNFDQSDARCYYNICSNITPDSARSLSHKQREEREEGEETQDEDLEPIPILHPPPGFGDSSSDEEFFDARDRFTSPEDPTSGAVPRDICTEMKLDFLSTLSLSDIRVSVPDTDKVREAEDDRKWREEEGGGRETLFQLRKRSKKRRSFMETDYTSRVSYPEPDPESKQALASKRCHKKHLGEVSDAQILSSDPEPSEQTKNPSPTVSSLTHSEGEPAQLESKPILLTLCSRAPGFGSLDQPRDPKPAPKTRKQEMEMEPDAMESKSVTDLVKSVSPTITVVRCRVDPDGKESADRRGDGKEEGEGQEQDREGKEEGKPESAALTGNGPFTSHMFLQEITKQKIKEEEEKKEGVGAYSSSLKRPLVGVQAPPEIHILSTCLPDGNKKGSNGLLVSSLIEPEMKDAEEYMLKGPSYSPPPPPPSSPLPSVPVLHKSQSGCLVKEEEGSEYMEIQNKITASDYMEHNPKTSNDKEQAHVKVTSVNDDDAIGALTISDEVTDSTTSDNVFDDDDDEVSNSLSDRRDDRTKATKCRAKSAGQSESQIKSRTRIHSDYTRAINSITAKLGAATSATSPTFNSGVGLKSEITFLSALNQTVDKPRSETQSAEDKESLVSSKLEKTSMATITDLAKQPTSPTHFLFQTCSPAIMGRLSASTLRGKIQQLPLYLSRSQESLSQPGIGNVAQSPAEDNTKEEAEVTIKVTDVNDVKQNADLEVGNTAESVESDDSDTTVTGSEVDGEFFVELTSAKSFNSGTEVKEEVSSDLPVQTEPKPQHRNLLYSGSDKDTPGPITEPPASIVSQLQRDAAGLKMDTPGPIKDSPEPNSKVTSPDADVPGYKITNRSPSIPPAIVVTTENLNGPRLPFQPQKIRRTSSDRPLMDLCRPSEKVSGSPKTPPSGCRVFTICEDPTETKAQAEVVSAPPLKSEFGCGSVLSSGCESIVEGVQVPLDACGCPAVYTNCFGSEDSFDDELTVYEFSCRTQSSGVTQTSGAGLPLMSSSPVPSFLSPTSSHSPSFPRSILFSSSTSELSPLLSPLSDTSDPFTSQTHKDTMSRLGQQRYPEPPTGFQVLRLDVDQLLSILESSNADRSVGGHRARHPRETCPAHFTENKRVLQMEARRLMSGCQKVVGIGQSPEEMLHSLANSFRTLVELAGVCLWFSGCDRCDRRNAEAVAGLADVARSFRDFCLAAERASSKRSCQDLSTKLLAKQCTALTASVFCLTQLFRTLTAL</sequence>
<protein>
    <recommendedName>
        <fullName evidence="7">FERM and PDZ domain containing 1b</fullName>
    </recommendedName>
</protein>
<dbReference type="CDD" id="cd14473">
    <property type="entry name" value="FERM_B-lobe"/>
    <property type="match status" value="1"/>
</dbReference>
<feature type="compositionally biased region" description="Low complexity" evidence="1">
    <location>
        <begin position="1888"/>
        <end position="1898"/>
    </location>
</feature>
<dbReference type="InterPro" id="IPR036034">
    <property type="entry name" value="PDZ_sf"/>
</dbReference>
<dbReference type="SUPFAM" id="SSF47031">
    <property type="entry name" value="Second domain of FERM"/>
    <property type="match status" value="1"/>
</dbReference>
<dbReference type="Pfam" id="PF21989">
    <property type="entry name" value="RA_2"/>
    <property type="match status" value="1"/>
</dbReference>
<accession>A0A3P8PJS2</accession>
<dbReference type="SUPFAM" id="SSF50729">
    <property type="entry name" value="PH domain-like"/>
    <property type="match status" value="1"/>
</dbReference>
<dbReference type="STRING" id="8154.ENSACLP00000017218"/>
<evidence type="ECO:0000259" key="3">
    <source>
        <dbReference type="PROSITE" id="PS50106"/>
    </source>
</evidence>
<feature type="domain" description="Ras-associating" evidence="4">
    <location>
        <begin position="189"/>
        <end position="285"/>
    </location>
</feature>
<dbReference type="InterPro" id="IPR019749">
    <property type="entry name" value="Band_41_domain"/>
</dbReference>
<dbReference type="InterPro" id="IPR035963">
    <property type="entry name" value="FERM_2"/>
</dbReference>
<evidence type="ECO:0000256" key="1">
    <source>
        <dbReference type="SAM" id="MobiDB-lite"/>
    </source>
</evidence>
<name>A0A3P8PJS2_ASTCA</name>
<feature type="compositionally biased region" description="Basic and acidic residues" evidence="1">
    <location>
        <begin position="1099"/>
        <end position="1114"/>
    </location>
</feature>
<feature type="region of interest" description="Disordered" evidence="1">
    <location>
        <begin position="1531"/>
        <end position="1550"/>
    </location>
</feature>
<dbReference type="Bgee" id="ENSACLG00000011751">
    <property type="expression patterns" value="Expressed in camera-type eye and 2 other cell types or tissues"/>
</dbReference>
<feature type="region of interest" description="Disordered" evidence="1">
    <location>
        <begin position="1608"/>
        <end position="1651"/>
    </location>
</feature>
<feature type="region of interest" description="Disordered" evidence="1">
    <location>
        <begin position="1665"/>
        <end position="1697"/>
    </location>
</feature>
<dbReference type="SUPFAM" id="SSF54236">
    <property type="entry name" value="Ubiquitin-like"/>
    <property type="match status" value="1"/>
</dbReference>
<reference evidence="5" key="2">
    <citation type="submission" date="2025-08" db="UniProtKB">
        <authorList>
            <consortium name="Ensembl"/>
        </authorList>
    </citation>
    <scope>IDENTIFICATION</scope>
</reference>
<dbReference type="InterPro" id="IPR001478">
    <property type="entry name" value="PDZ"/>
</dbReference>
<dbReference type="InterPro" id="IPR019748">
    <property type="entry name" value="FERM_central"/>
</dbReference>
<feature type="region of interest" description="Disordered" evidence="1">
    <location>
        <begin position="802"/>
        <end position="857"/>
    </location>
</feature>
<feature type="compositionally biased region" description="Basic and acidic residues" evidence="1">
    <location>
        <begin position="557"/>
        <end position="622"/>
    </location>
</feature>
<feature type="compositionally biased region" description="Pro residues" evidence="1">
    <location>
        <begin position="1273"/>
        <end position="1286"/>
    </location>
</feature>
<dbReference type="Gene3D" id="2.30.29.30">
    <property type="entry name" value="Pleckstrin-homology domain (PH domain)/Phosphotyrosine-binding domain (PTB)"/>
    <property type="match status" value="1"/>
</dbReference>
<keyword evidence="6" id="KW-1185">Reference proteome</keyword>
<dbReference type="Pfam" id="PF00595">
    <property type="entry name" value="PDZ"/>
    <property type="match status" value="1"/>
</dbReference>
<dbReference type="OrthoDB" id="5859304at2759"/>
<feature type="region of interest" description="Disordered" evidence="1">
    <location>
        <begin position="1358"/>
        <end position="1401"/>
    </location>
</feature>
<dbReference type="InterPro" id="IPR011993">
    <property type="entry name" value="PH-like_dom_sf"/>
</dbReference>
<feature type="compositionally biased region" description="Polar residues" evidence="1">
    <location>
        <begin position="761"/>
        <end position="780"/>
    </location>
</feature>
<feature type="compositionally biased region" description="Polar residues" evidence="1">
    <location>
        <begin position="670"/>
        <end position="679"/>
    </location>
</feature>
<dbReference type="PANTHER" id="PTHR46221:SF2">
    <property type="entry name" value="FERM AND PDZ DOMAIN-CONTAINING PROTEIN 1"/>
    <property type="match status" value="1"/>
</dbReference>
<evidence type="ECO:0000313" key="6">
    <source>
        <dbReference type="Proteomes" id="UP000265100"/>
    </source>
</evidence>
<feature type="region of interest" description="Disordered" evidence="1">
    <location>
        <begin position="523"/>
        <end position="780"/>
    </location>
</feature>
<evidence type="ECO:0000259" key="2">
    <source>
        <dbReference type="PROSITE" id="PS50057"/>
    </source>
</evidence>
<dbReference type="Proteomes" id="UP000265100">
    <property type="component" value="Chromosome 6"/>
</dbReference>
<dbReference type="InterPro" id="IPR000299">
    <property type="entry name" value="FERM_domain"/>
</dbReference>